<accession>A0A382MCV8</accession>
<protein>
    <submittedName>
        <fullName evidence="1">Uncharacterized protein</fullName>
    </submittedName>
</protein>
<dbReference type="EMBL" id="UINC01092626">
    <property type="protein sequence ID" value="SVC46368.1"/>
    <property type="molecule type" value="Genomic_DNA"/>
</dbReference>
<sequence length="62" mass="7103">MRNRWNVFLTANAKSIYRRMSPADISKARKLARGRVKSDFRGRGATPMYQTLLSSLGRHVHA</sequence>
<reference evidence="1" key="1">
    <citation type="submission" date="2018-05" db="EMBL/GenBank/DDBJ databases">
        <authorList>
            <person name="Lanie J.A."/>
            <person name="Ng W.-L."/>
            <person name="Kazmierczak K.M."/>
            <person name="Andrzejewski T.M."/>
            <person name="Davidsen T.M."/>
            <person name="Wayne K.J."/>
            <person name="Tettelin H."/>
            <person name="Glass J.I."/>
            <person name="Rusch D."/>
            <person name="Podicherti R."/>
            <person name="Tsui H.-C.T."/>
            <person name="Winkler M.E."/>
        </authorList>
    </citation>
    <scope>NUCLEOTIDE SEQUENCE</scope>
</reference>
<organism evidence="1">
    <name type="scientific">marine metagenome</name>
    <dbReference type="NCBI Taxonomy" id="408172"/>
    <lineage>
        <taxon>unclassified sequences</taxon>
        <taxon>metagenomes</taxon>
        <taxon>ecological metagenomes</taxon>
    </lineage>
</organism>
<name>A0A382MCV8_9ZZZZ</name>
<proteinExistence type="predicted"/>
<gene>
    <name evidence="1" type="ORF">METZ01_LOCUS299222</name>
</gene>
<evidence type="ECO:0000313" key="1">
    <source>
        <dbReference type="EMBL" id="SVC46368.1"/>
    </source>
</evidence>
<dbReference type="AlphaFoldDB" id="A0A382MCV8"/>